<dbReference type="AlphaFoldDB" id="A0A0H2R8I5"/>
<dbReference type="STRING" id="27342.A0A0H2R8I5"/>
<feature type="compositionally biased region" description="Polar residues" evidence="1">
    <location>
        <begin position="382"/>
        <end position="402"/>
    </location>
</feature>
<dbReference type="InParanoid" id="A0A0H2R8I5"/>
<dbReference type="Gene3D" id="3.30.160.60">
    <property type="entry name" value="Classic Zinc Finger"/>
    <property type="match status" value="1"/>
</dbReference>
<keyword evidence="4" id="KW-1185">Reference proteome</keyword>
<sequence>MASSSARTHEYYSSSRPAASPAVKSEAHIDDVDAQMLRQDVRQDVLIQRSSRDSRQPGLSSATHHHLSSNPAVVIPPYQNTFTYTHGQDVPTILSDPSRPSLNSTTFNQHVRSYPEQFPLSSSTPHHAPLNPPTDRPRTQLPVFGTTSELAAHYGIPRKLPPTPNVNNPSSKPPVPAFNVTDLPSTINERELASFQNQLATYLSMMASKSQEPSEVPSSSMAPPVHVIPDAPTVTENVAHSSTMDMLAGTFRSSTPPDMTQTCVSPRRKVSTPGLGWDEFLTSPFDDSPAGDFDFLETPANAASSLGDDFFTSPLVADLNSFDPSFTDLPVFADDEFAKMTMMPPPPPPSSSSLDVPNLDNLFTMSPLTPALDALVTPAQVDDNSSFPEPPASTTGTKSSLKLNKKGPTGTRKNITPESLVPLEAPTQSRNYITPSTTSRKELPAVFAKKRARSTAFGDEEDELEDGEEAAPPTGTEADAIAAKRRQNTLAARRSRKRKLEYQRDLENAVETERQEKEMWRGKAMFFERHMQAMGYPVPYYENP</sequence>
<dbReference type="CDD" id="cd12193">
    <property type="entry name" value="bZIP_GCN4"/>
    <property type="match status" value="1"/>
</dbReference>
<feature type="region of interest" description="Disordered" evidence="1">
    <location>
        <begin position="452"/>
        <end position="499"/>
    </location>
</feature>
<evidence type="ECO:0000259" key="2">
    <source>
        <dbReference type="PROSITE" id="PS00036"/>
    </source>
</evidence>
<reference evidence="3 4" key="1">
    <citation type="submission" date="2015-04" db="EMBL/GenBank/DDBJ databases">
        <title>Complete genome sequence of Schizopora paradoxa KUC8140, a cosmopolitan wood degrader in East Asia.</title>
        <authorList>
            <consortium name="DOE Joint Genome Institute"/>
            <person name="Min B."/>
            <person name="Park H."/>
            <person name="Jang Y."/>
            <person name="Kim J.-J."/>
            <person name="Kim K.H."/>
            <person name="Pangilinan J."/>
            <person name="Lipzen A."/>
            <person name="Riley R."/>
            <person name="Grigoriev I.V."/>
            <person name="Spatafora J.W."/>
            <person name="Choi I.-G."/>
        </authorList>
    </citation>
    <scope>NUCLEOTIDE SEQUENCE [LARGE SCALE GENOMIC DNA]</scope>
    <source>
        <strain evidence="3 4">KUC8140</strain>
    </source>
</reference>
<feature type="region of interest" description="Disordered" evidence="1">
    <location>
        <begin position="250"/>
        <end position="269"/>
    </location>
</feature>
<accession>A0A0H2R8I5</accession>
<feature type="region of interest" description="Disordered" evidence="1">
    <location>
        <begin position="1"/>
        <end position="26"/>
    </location>
</feature>
<dbReference type="InterPro" id="IPR004827">
    <property type="entry name" value="bZIP"/>
</dbReference>
<dbReference type="OrthoDB" id="2257100at2759"/>
<dbReference type="Proteomes" id="UP000053477">
    <property type="component" value="Unassembled WGS sequence"/>
</dbReference>
<dbReference type="EMBL" id="KQ086105">
    <property type="protein sequence ID" value="KLO08119.1"/>
    <property type="molecule type" value="Genomic_DNA"/>
</dbReference>
<feature type="region of interest" description="Disordered" evidence="1">
    <location>
        <begin position="380"/>
        <end position="419"/>
    </location>
</feature>
<protein>
    <recommendedName>
        <fullName evidence="2">BZIP domain-containing protein</fullName>
    </recommendedName>
</protein>
<evidence type="ECO:0000313" key="4">
    <source>
        <dbReference type="Proteomes" id="UP000053477"/>
    </source>
</evidence>
<gene>
    <name evidence="3" type="ORF">SCHPADRAFT_620528</name>
</gene>
<dbReference type="GO" id="GO:0003700">
    <property type="term" value="F:DNA-binding transcription factor activity"/>
    <property type="evidence" value="ECO:0007669"/>
    <property type="project" value="InterPro"/>
</dbReference>
<feature type="compositionally biased region" description="Polar residues" evidence="1">
    <location>
        <begin position="251"/>
        <end position="264"/>
    </location>
</feature>
<feature type="compositionally biased region" description="Basic residues" evidence="1">
    <location>
        <begin position="483"/>
        <end position="499"/>
    </location>
</feature>
<dbReference type="InterPro" id="IPR046347">
    <property type="entry name" value="bZIP_sf"/>
</dbReference>
<name>A0A0H2R8I5_9AGAM</name>
<evidence type="ECO:0000313" key="3">
    <source>
        <dbReference type="EMBL" id="KLO08119.1"/>
    </source>
</evidence>
<feature type="region of interest" description="Disordered" evidence="1">
    <location>
        <begin position="117"/>
        <end position="139"/>
    </location>
</feature>
<feature type="compositionally biased region" description="Low complexity" evidence="1">
    <location>
        <begin position="13"/>
        <end position="22"/>
    </location>
</feature>
<proteinExistence type="predicted"/>
<feature type="compositionally biased region" description="Acidic residues" evidence="1">
    <location>
        <begin position="458"/>
        <end position="469"/>
    </location>
</feature>
<evidence type="ECO:0000256" key="1">
    <source>
        <dbReference type="SAM" id="MobiDB-lite"/>
    </source>
</evidence>
<organism evidence="3 4">
    <name type="scientific">Schizopora paradoxa</name>
    <dbReference type="NCBI Taxonomy" id="27342"/>
    <lineage>
        <taxon>Eukaryota</taxon>
        <taxon>Fungi</taxon>
        <taxon>Dikarya</taxon>
        <taxon>Basidiomycota</taxon>
        <taxon>Agaricomycotina</taxon>
        <taxon>Agaricomycetes</taxon>
        <taxon>Hymenochaetales</taxon>
        <taxon>Schizoporaceae</taxon>
        <taxon>Schizopora</taxon>
    </lineage>
</organism>
<feature type="domain" description="BZIP" evidence="2">
    <location>
        <begin position="484"/>
        <end position="498"/>
    </location>
</feature>
<dbReference type="SUPFAM" id="SSF57959">
    <property type="entry name" value="Leucine zipper domain"/>
    <property type="match status" value="1"/>
</dbReference>
<dbReference type="PROSITE" id="PS00036">
    <property type="entry name" value="BZIP_BASIC"/>
    <property type="match status" value="1"/>
</dbReference>
<feature type="region of interest" description="Disordered" evidence="1">
    <location>
        <begin position="43"/>
        <end position="74"/>
    </location>
</feature>